<evidence type="ECO:0000256" key="6">
    <source>
        <dbReference type="ARBA" id="ARBA00022801"/>
    </source>
</evidence>
<dbReference type="Proteomes" id="UP000004295">
    <property type="component" value="Unassembled WGS sequence"/>
</dbReference>
<dbReference type="InterPro" id="IPR036914">
    <property type="entry name" value="MGS-like_dom_sf"/>
</dbReference>
<dbReference type="GO" id="GO:0004643">
    <property type="term" value="F:phosphoribosylaminoimidazolecarboxamide formyltransferase activity"/>
    <property type="evidence" value="ECO:0007669"/>
    <property type="project" value="UniProtKB-UniRule"/>
</dbReference>
<dbReference type="NCBIfam" id="NF002049">
    <property type="entry name" value="PRK00881.1"/>
    <property type="match status" value="1"/>
</dbReference>
<dbReference type="Pfam" id="PF02142">
    <property type="entry name" value="MGS"/>
    <property type="match status" value="1"/>
</dbReference>
<evidence type="ECO:0000256" key="2">
    <source>
        <dbReference type="ARBA" id="ARBA00004954"/>
    </source>
</evidence>
<dbReference type="FunFam" id="3.40.50.1380:FF:000001">
    <property type="entry name" value="Bifunctional purine biosynthesis protein PurH"/>
    <property type="match status" value="1"/>
</dbReference>
<dbReference type="SUPFAM" id="SSF52335">
    <property type="entry name" value="Methylglyoxal synthase-like"/>
    <property type="match status" value="1"/>
</dbReference>
<keyword evidence="7 10" id="KW-0511">Multifunctional enzyme</keyword>
<evidence type="ECO:0000256" key="1">
    <source>
        <dbReference type="ARBA" id="ARBA00004844"/>
    </source>
</evidence>
<protein>
    <recommendedName>
        <fullName evidence="10">Bifunctional purine biosynthesis protein PurH</fullName>
    </recommendedName>
    <domain>
        <recommendedName>
            <fullName evidence="10">Phosphoribosylaminoimidazolecarboxamide formyltransferase</fullName>
            <ecNumber evidence="10">2.1.2.3</ecNumber>
        </recommendedName>
        <alternativeName>
            <fullName evidence="10">AICAR transformylase</fullName>
        </alternativeName>
    </domain>
    <domain>
        <recommendedName>
            <fullName evidence="10">IMP cyclohydrolase</fullName>
            <ecNumber evidence="10">3.5.4.10</ecNumber>
        </recommendedName>
        <alternativeName>
            <fullName evidence="10">ATIC</fullName>
        </alternativeName>
        <alternativeName>
            <fullName evidence="10">IMP synthase</fullName>
        </alternativeName>
        <alternativeName>
            <fullName evidence="10">Inosinicase</fullName>
        </alternativeName>
    </domain>
</protein>
<dbReference type="eggNOG" id="COG0138">
    <property type="taxonomic scope" value="Bacteria"/>
</dbReference>
<evidence type="ECO:0000256" key="10">
    <source>
        <dbReference type="HAMAP-Rule" id="MF_00139"/>
    </source>
</evidence>
<sequence length="505" mass="54880">MERKIQRALISVFHKEGLEDIVRALHDLGVEIVSTGGTKDFIESLGVPAVAAEDLTKYPSMLGGRVKTLHPAIFGGILARRDEEKDLQEVAQYDLRLFDLVLVDLYPFAATVASGAPEADIIEKIDIGGISLIRGAAKNFRDVLIVSSSAQYPLLLEILTNQKGFTSLEERKRFAGAAFAVSSGYDSAIFNYFDGGEGTALRIAYDGVETLRYGENPHQQGRFFGDFDAYFDKIQGKEISYNNLQDIAAACDLIAEYKAPTFAVLKHNNPCGIASRATIEEAWLAALSSDPESAFGGILVANRPIDKATAEAIGNLFFEVLVAPDYDTDALTLLTQKSKRILLIQKKPIESRFTFRSALGGVLMQETDLRSENKGDFEVVTKKQPTEDELDDFVFAQKVAKHCKSNAVALVKDSHLLAVGIGQTSRVAALKQAIEKAQHFGFDLRGAVLASDAFFPFDDCVTLAAEAGVTAVVQPGGSMRDGDSIAKADELGLAMVFTGVRHFKH</sequence>
<comment type="catalytic activity">
    <reaction evidence="8 10">
        <text>(6R)-10-formyltetrahydrofolate + 5-amino-1-(5-phospho-beta-D-ribosyl)imidazole-4-carboxamide = 5-formamido-1-(5-phospho-D-ribosyl)imidazole-4-carboxamide + (6S)-5,6,7,8-tetrahydrofolate</text>
        <dbReference type="Rhea" id="RHEA:22192"/>
        <dbReference type="ChEBI" id="CHEBI:57453"/>
        <dbReference type="ChEBI" id="CHEBI:58467"/>
        <dbReference type="ChEBI" id="CHEBI:58475"/>
        <dbReference type="ChEBI" id="CHEBI:195366"/>
        <dbReference type="EC" id="2.1.2.3"/>
    </reaction>
</comment>
<evidence type="ECO:0000259" key="11">
    <source>
        <dbReference type="PROSITE" id="PS51855"/>
    </source>
</evidence>
<comment type="catalytic activity">
    <reaction evidence="9 10">
        <text>IMP + H2O = 5-formamido-1-(5-phospho-D-ribosyl)imidazole-4-carboxamide</text>
        <dbReference type="Rhea" id="RHEA:18445"/>
        <dbReference type="ChEBI" id="CHEBI:15377"/>
        <dbReference type="ChEBI" id="CHEBI:58053"/>
        <dbReference type="ChEBI" id="CHEBI:58467"/>
        <dbReference type="EC" id="3.5.4.10"/>
    </reaction>
</comment>
<accession>C3JAY1</accession>
<comment type="similarity">
    <text evidence="3 10">Belongs to the PurH family.</text>
</comment>
<dbReference type="InterPro" id="IPR011607">
    <property type="entry name" value="MGS-like_dom"/>
</dbReference>
<dbReference type="PANTHER" id="PTHR11692:SF0">
    <property type="entry name" value="BIFUNCTIONAL PURINE BIOSYNTHESIS PROTEIN ATIC"/>
    <property type="match status" value="1"/>
</dbReference>
<dbReference type="UniPathway" id="UPA00074">
    <property type="reaction ID" value="UER00133"/>
</dbReference>
<dbReference type="Gene3D" id="3.40.50.1380">
    <property type="entry name" value="Methylglyoxal synthase-like domain"/>
    <property type="match status" value="1"/>
</dbReference>
<comment type="caution">
    <text evidence="12">The sequence shown here is derived from an EMBL/GenBank/DDBJ whole genome shotgun (WGS) entry which is preliminary data.</text>
</comment>
<dbReference type="GO" id="GO:0003937">
    <property type="term" value="F:IMP cyclohydrolase activity"/>
    <property type="evidence" value="ECO:0007669"/>
    <property type="project" value="UniProtKB-UniRule"/>
</dbReference>
<dbReference type="EC" id="3.5.4.10" evidence="10"/>
<reference evidence="12 13" key="1">
    <citation type="submission" date="2009-04" db="EMBL/GenBank/DDBJ databases">
        <authorList>
            <person name="Sebastian Y."/>
            <person name="Madupu R."/>
            <person name="Durkin A.S."/>
            <person name="Torralba M."/>
            <person name="Methe B."/>
            <person name="Sutton G.G."/>
            <person name="Strausberg R.L."/>
            <person name="Nelson K.E."/>
        </authorList>
    </citation>
    <scope>NUCLEOTIDE SEQUENCE [LARGE SCALE GENOMIC DNA]</scope>
    <source>
        <strain evidence="13">ATCC 35406 / BCRC 14492 / JCM 8526 / NCTC 13058 / HG 370</strain>
    </source>
</reference>
<dbReference type="RefSeq" id="WP_004333859.1">
    <property type="nucleotide sequence ID" value="NZ_ACNN01000020.1"/>
</dbReference>
<dbReference type="Pfam" id="PF01808">
    <property type="entry name" value="AICARFT_IMPCHas"/>
    <property type="match status" value="1"/>
</dbReference>
<feature type="domain" description="MGS-like" evidence="11">
    <location>
        <begin position="1"/>
        <end position="147"/>
    </location>
</feature>
<dbReference type="HAMAP" id="MF_00139">
    <property type="entry name" value="PurH"/>
    <property type="match status" value="1"/>
</dbReference>
<proteinExistence type="inferred from homology"/>
<name>C3JAY1_POREA</name>
<dbReference type="SMART" id="SM00798">
    <property type="entry name" value="AICARFT_IMPCHas"/>
    <property type="match status" value="1"/>
</dbReference>
<keyword evidence="13" id="KW-1185">Reference proteome</keyword>
<dbReference type="FunFam" id="3.40.140.20:FF:000001">
    <property type="entry name" value="Bifunctional purine biosynthesis protein PurH"/>
    <property type="match status" value="1"/>
</dbReference>
<dbReference type="SUPFAM" id="SSF53927">
    <property type="entry name" value="Cytidine deaminase-like"/>
    <property type="match status" value="1"/>
</dbReference>
<dbReference type="InterPro" id="IPR016193">
    <property type="entry name" value="Cytidine_deaminase-like"/>
</dbReference>
<evidence type="ECO:0000256" key="5">
    <source>
        <dbReference type="ARBA" id="ARBA00022755"/>
    </source>
</evidence>
<organism evidence="12 13">
    <name type="scientific">Porphyromonas endodontalis (strain ATCC 35406 / DSM 24491 / JCM 8526 / CCUG 16442 / BCRC 14492 / NCTC 13058 / HG 370)</name>
    <name type="common">Bacteroides endodontalis</name>
    <dbReference type="NCBI Taxonomy" id="553175"/>
    <lineage>
        <taxon>Bacteria</taxon>
        <taxon>Pseudomonadati</taxon>
        <taxon>Bacteroidota</taxon>
        <taxon>Bacteroidia</taxon>
        <taxon>Bacteroidales</taxon>
        <taxon>Porphyromonadaceae</taxon>
        <taxon>Porphyromonas</taxon>
    </lineage>
</organism>
<evidence type="ECO:0000256" key="4">
    <source>
        <dbReference type="ARBA" id="ARBA00022679"/>
    </source>
</evidence>
<dbReference type="GO" id="GO:0006189">
    <property type="term" value="P:'de novo' IMP biosynthetic process"/>
    <property type="evidence" value="ECO:0007669"/>
    <property type="project" value="UniProtKB-UniRule"/>
</dbReference>
<evidence type="ECO:0000256" key="3">
    <source>
        <dbReference type="ARBA" id="ARBA00007667"/>
    </source>
</evidence>
<keyword evidence="4 10" id="KW-0808">Transferase</keyword>
<dbReference type="FunFam" id="3.40.140.20:FF:000005">
    <property type="entry name" value="Bifunctional purine biosynthesis protein PurH"/>
    <property type="match status" value="1"/>
</dbReference>
<dbReference type="STRING" id="553175.POREN0001_0373"/>
<keyword evidence="5 10" id="KW-0658">Purine biosynthesis</keyword>
<dbReference type="GO" id="GO:0005829">
    <property type="term" value="C:cytosol"/>
    <property type="evidence" value="ECO:0007669"/>
    <property type="project" value="TreeGrafter"/>
</dbReference>
<evidence type="ECO:0000256" key="9">
    <source>
        <dbReference type="ARBA" id="ARBA00050687"/>
    </source>
</evidence>
<comment type="pathway">
    <text evidence="1 10">Purine metabolism; IMP biosynthesis via de novo pathway; IMP from 5-formamido-1-(5-phospho-D-ribosyl)imidazole-4-carboxamide: step 1/1.</text>
</comment>
<dbReference type="EMBL" id="ACNN01000020">
    <property type="protein sequence ID" value="EEN82857.1"/>
    <property type="molecule type" value="Genomic_DNA"/>
</dbReference>
<dbReference type="AlphaFoldDB" id="C3JAY1"/>
<evidence type="ECO:0000313" key="13">
    <source>
        <dbReference type="Proteomes" id="UP000004295"/>
    </source>
</evidence>
<evidence type="ECO:0000313" key="12">
    <source>
        <dbReference type="EMBL" id="EEN82857.1"/>
    </source>
</evidence>
<dbReference type="PROSITE" id="PS51855">
    <property type="entry name" value="MGS"/>
    <property type="match status" value="1"/>
</dbReference>
<dbReference type="PIRSF" id="PIRSF000414">
    <property type="entry name" value="AICARFT_IMPCHas"/>
    <property type="match status" value="1"/>
</dbReference>
<dbReference type="PANTHER" id="PTHR11692">
    <property type="entry name" value="BIFUNCTIONAL PURINE BIOSYNTHESIS PROTEIN PURH"/>
    <property type="match status" value="1"/>
</dbReference>
<comment type="pathway">
    <text evidence="2 10">Purine metabolism; IMP biosynthesis via de novo pathway; 5-formamido-1-(5-phospho-D-ribosyl)imidazole-4-carboxamide from 5-amino-1-(5-phospho-D-ribosyl)imidazole-4-carboxamide (10-formyl THF route): step 1/1.</text>
</comment>
<dbReference type="SMART" id="SM00851">
    <property type="entry name" value="MGS"/>
    <property type="match status" value="1"/>
</dbReference>
<dbReference type="Gene3D" id="3.40.140.20">
    <property type="match status" value="2"/>
</dbReference>
<evidence type="ECO:0000256" key="7">
    <source>
        <dbReference type="ARBA" id="ARBA00023268"/>
    </source>
</evidence>
<dbReference type="InterPro" id="IPR002695">
    <property type="entry name" value="PurH-like"/>
</dbReference>
<dbReference type="GeneID" id="93365354"/>
<dbReference type="EC" id="2.1.2.3" evidence="10"/>
<evidence type="ECO:0000256" key="8">
    <source>
        <dbReference type="ARBA" id="ARBA00050488"/>
    </source>
</evidence>
<keyword evidence="6 10" id="KW-0378">Hydrolase</keyword>
<comment type="domain">
    <text evidence="10">The IMP cyclohydrolase activity resides in the N-terminal region.</text>
</comment>
<gene>
    <name evidence="10" type="primary">purH</name>
    <name evidence="12" type="ORF">POREN0001_0373</name>
</gene>
<dbReference type="CDD" id="cd01421">
    <property type="entry name" value="IMPCH"/>
    <property type="match status" value="1"/>
</dbReference>
<dbReference type="InterPro" id="IPR024051">
    <property type="entry name" value="AICAR_Tfase_dup_dom_sf"/>
</dbReference>